<dbReference type="GO" id="GO:0016567">
    <property type="term" value="P:protein ubiquitination"/>
    <property type="evidence" value="ECO:0007669"/>
    <property type="project" value="InterPro"/>
</dbReference>
<dbReference type="Proteomes" id="UP000077752">
    <property type="component" value="Unassembled WGS sequence"/>
</dbReference>
<evidence type="ECO:0000313" key="10">
    <source>
        <dbReference type="Proteomes" id="UP000077752"/>
    </source>
</evidence>
<comment type="caution">
    <text evidence="9">The sequence shown here is derived from an EMBL/GenBank/DDBJ whole genome shotgun (WGS) entry which is preliminary data.</text>
</comment>
<dbReference type="InterPro" id="IPR029487">
    <property type="entry name" value="NEL_dom"/>
</dbReference>
<evidence type="ECO:0000256" key="3">
    <source>
        <dbReference type="ARBA" id="ARBA00022614"/>
    </source>
</evidence>
<dbReference type="Gene3D" id="1.20.58.360">
    <property type="entry name" value="Shigella T3SS effector IpaH defines"/>
    <property type="match status" value="1"/>
</dbReference>
<evidence type="ECO:0000256" key="1">
    <source>
        <dbReference type="ARBA" id="ARBA00000900"/>
    </source>
</evidence>
<evidence type="ECO:0000313" key="9">
    <source>
        <dbReference type="EMBL" id="OAI86100.1"/>
    </source>
</evidence>
<evidence type="ECO:0000256" key="4">
    <source>
        <dbReference type="ARBA" id="ARBA00022737"/>
    </source>
</evidence>
<dbReference type="EC" id="2.3.2.27" evidence="2"/>
<keyword evidence="6" id="KW-0808">Transferase</keyword>
<feature type="active site" description="Glycyl thioester intermediate" evidence="6">
    <location>
        <position position="1617"/>
    </location>
</feature>
<comment type="PTM">
    <text evidence="6">Ubiquitinated in the presence of host E1 ubiquitin-activating enzyme, E2 ubiquitin-conjugating enzyme and ubiquitin.</text>
</comment>
<protein>
    <recommendedName>
        <fullName evidence="2">RING-type E3 ubiquitin transferase</fullName>
        <ecNumber evidence="2">2.3.2.27</ecNumber>
    </recommendedName>
</protein>
<keyword evidence="6" id="KW-0832">Ubl conjugation</keyword>
<keyword evidence="6" id="KW-1035">Host cytoplasm</keyword>
<dbReference type="Pfam" id="PF20178">
    <property type="entry name" value="ToxA_N"/>
    <property type="match status" value="1"/>
</dbReference>
<dbReference type="EMBL" id="LUCV01000041">
    <property type="protein sequence ID" value="OAI86100.1"/>
    <property type="molecule type" value="Genomic_DNA"/>
</dbReference>
<accession>A0A177SCL6</accession>
<dbReference type="GO" id="GO:0005576">
    <property type="term" value="C:extracellular region"/>
    <property type="evidence" value="ECO:0007669"/>
    <property type="project" value="UniProtKB-UniRule"/>
</dbReference>
<dbReference type="Gene3D" id="3.80.10.10">
    <property type="entry name" value="Ribonuclease Inhibitor"/>
    <property type="match status" value="2"/>
</dbReference>
<keyword evidence="6" id="KW-0964">Secreted</keyword>
<dbReference type="Pfam" id="PF14496">
    <property type="entry name" value="NEL"/>
    <property type="match status" value="1"/>
</dbReference>
<feature type="domain" description="NEL" evidence="8">
    <location>
        <begin position="1522"/>
        <end position="1808"/>
    </location>
</feature>
<evidence type="ECO:0000259" key="8">
    <source>
        <dbReference type="PROSITE" id="PS52053"/>
    </source>
</evidence>
<dbReference type="SMART" id="SM00369">
    <property type="entry name" value="LRR_TYP"/>
    <property type="match status" value="4"/>
</dbReference>
<reference evidence="9 10" key="1">
    <citation type="submission" date="2016-03" db="EMBL/GenBank/DDBJ databases">
        <title>Draft Genome Assembly of Pseudomonas putida strain CBF10-2.</title>
        <authorList>
            <person name="Iyer R.S."/>
            <person name="Damania A."/>
        </authorList>
    </citation>
    <scope>NUCLEOTIDE SEQUENCE [LARGE SCALE GENOMIC DNA]</scope>
    <source>
        <strain evidence="9 10">CBF10-2</strain>
    </source>
</reference>
<evidence type="ECO:0000256" key="5">
    <source>
        <dbReference type="ARBA" id="ARBA00023026"/>
    </source>
</evidence>
<dbReference type="SUPFAM" id="SSF52058">
    <property type="entry name" value="L domain-like"/>
    <property type="match status" value="1"/>
</dbReference>
<evidence type="ECO:0000256" key="2">
    <source>
        <dbReference type="ARBA" id="ARBA00012483"/>
    </source>
</evidence>
<keyword evidence="6" id="KW-0833">Ubl conjugation pathway</keyword>
<evidence type="ECO:0000256" key="7">
    <source>
        <dbReference type="SAM" id="MobiDB-lite"/>
    </source>
</evidence>
<evidence type="ECO:0000256" key="6">
    <source>
        <dbReference type="PROSITE-ProRule" id="PRU01398"/>
    </source>
</evidence>
<keyword evidence="3" id="KW-0433">Leucine-rich repeat</keyword>
<dbReference type="InterPro" id="IPR032675">
    <property type="entry name" value="LRR_dom_sf"/>
</dbReference>
<dbReference type="GO" id="GO:0061630">
    <property type="term" value="F:ubiquitin protein ligase activity"/>
    <property type="evidence" value="ECO:0007669"/>
    <property type="project" value="UniProtKB-EC"/>
</dbReference>
<keyword evidence="5" id="KW-0843">Virulence</keyword>
<keyword evidence="4" id="KW-0677">Repeat</keyword>
<sequence length="1808" mass="204255">MDDIHYQTVSSRVPPYLLGSSAAERQALRARPPQPMPWLADAAATHPDVLQTLREEHRRHRRLAGTINGFLKDLPDAGTFAEPLLRQALKDSFGMDLDVRHTFLFNAARSRIAEEHLSNSDPVVRAFQAVKAATGSLLTAALQNFEAFEAEAGGMQDERRPSSIFSSASGQVLDPGTPVDLVPERFAALCRRLDLGRQYQRLIDRTFAPPPTGEETAEAAMLRRRATFRAFEQSSFRLELHMAYLRSWIGLGQYQELLEVANNTRASATLCRAMLKLWSVELNGVVVFFRPRPEEQPVRDVLLYMPDEPEQPFRHFRSLPALNRWLCERLGDAAWRKYFLRFVPARERARLMQKIQRTLNPRVWNPGGWYEERPDPKAVLRLGRREFSTRLFDALLERKIAVLKDDGLFHAVPTAVEDHKSSQDKIDHALAVAFNVLNVAAFVVPVLGELMLVVNTAMLGYEVYEGIDSLAKGEREQAWGYFLDVAENLVLMAGMSAAAAASHRFTGNLPLAVRSMRPVTLADGSVRLWKPDLAPFAYDIRLPADLQPAENGLYSYQGREWLALEGRYYSVRTLPGNEPAYRLEHPERAWAYEPPLRHNGNGGWLHELDTPEQWRGMELFGRQGHREAIVTEAMAQRALRISGISEGQLRHTLVNSHRPPALLTDTLRRLSLAETLGESGTLDAQAFAAADAGQQPSLSAQGQLLQRQFDSLPHRVVEEIIGHANGHELSEMASAGRVPLRLAEEARVYQQQVRIARACEGLYLDGAPSLDNVRLTLHLLEKLPGWPEQVRIALHDAAGRRLDAVGSGDAEEIALAWNEQRPSAFTRALFDVLPQSCRTALGVQDADSLRTLLQARPLPPRQDLRRWLGMQAVRPGFRSPMRLADGRIGYPLSGRGEPFFTEDELLDKLRMLGLDDLYPEDALFALYRNGLDRVAITQCLNRALDEMQALREHLDRWTLDSAREVLSPGRQRSRERIGNGLWDHWRRSAVPELGRPVAPLVLWQVQLADLPVGLPRFFTERVRALLLDEVMLREGEGFQQVIGEAPLLAFAEEFPNLRSLDIRAGQWEPGLVETLARAWPELAEVGLREMGHLLRVQDFRALASLPRLRWLELRGSRVFELPASALNGMNLDYLGLDWLGLRVWPHWLDAFALERIGSLSLVGNQLSEVPRLLLEDPEPATRTLRIAVRGNQFGYQACFDMVMAERFRGRFSFDLDLSPAMAGELNQRVQERVQLQELLDAWVNPDSTDEPLTPLHRAYRRRISTVLLDYWRDTLRGLGAARLNLMDAVLADFPEALPPFLTARVDRLDLTRFDAEPAVLERFVRQFPNLIELSLVGGRPALQAVPEFLTTFPNLRELSLVRMGMTIDQAAMEAFARMPMLSSLQLDGNRLGQINDVSMFNQRFFGFLGLAQMEISVWPAWLDNLLPQGIELLGLDDNLLTELPARLLENRRTEAGVVEISLHNNPLTRETMIAAHTSQHFNRPYNFTMTLPEDIEAMPREPHESDSDSGSASPGTEPTWMSDDDPAATWETGNATVDARHDTLWAGLSAGSDADSLLALVSRLRFSADYRTATTRMELVERVWNVLEAAGEDDELRATLNGMAQEPVEQVHNHETCPDGIRMEFNQMELLVHTRQALRRIPQENRGPALFRLMRGTFRAQRLDQIARQRANGRDEAEVRLAYRLRWAEQLELPLPPRGMLYRRVADIAPGELDQALIQLRMEEAGSGLQAFAADCDFWVAWLREAYAERFKALKDGYEAAVLGTIDVYPNDTAEQSAARIRALEDKFKRDERELLERLTLEQALAGN</sequence>
<feature type="region of interest" description="Disordered" evidence="7">
    <location>
        <begin position="1499"/>
        <end position="1530"/>
    </location>
</feature>
<comment type="similarity">
    <text evidence="6">Belongs to the LRR-containing bacterial E3 ligase family.</text>
</comment>
<dbReference type="InterPro" id="IPR003591">
    <property type="entry name" value="Leu-rich_rpt_typical-subtyp"/>
</dbReference>
<comment type="catalytic activity">
    <reaction evidence="1">
        <text>S-ubiquitinyl-[E2 ubiquitin-conjugating enzyme]-L-cysteine + [acceptor protein]-L-lysine = [E2 ubiquitin-conjugating enzyme]-L-cysteine + N(6)-ubiquitinyl-[acceptor protein]-L-lysine.</text>
        <dbReference type="EC" id="2.3.2.27"/>
    </reaction>
</comment>
<dbReference type="InterPro" id="IPR046673">
    <property type="entry name" value="ToxA_N"/>
</dbReference>
<dbReference type="PROSITE" id="PS52053">
    <property type="entry name" value="NEL"/>
    <property type="match status" value="1"/>
</dbReference>
<name>A0A177SCL6_PSEPU</name>
<gene>
    <name evidence="9" type="ORF">AYO28_25400</name>
</gene>
<proteinExistence type="inferred from homology"/>
<dbReference type="RefSeq" id="WP_064304317.1">
    <property type="nucleotide sequence ID" value="NZ_LUCV01000041.1"/>
</dbReference>
<organism evidence="9 10">
    <name type="scientific">Pseudomonas putida</name>
    <name type="common">Arthrobacter siderocapsulatus</name>
    <dbReference type="NCBI Taxonomy" id="303"/>
    <lineage>
        <taxon>Bacteria</taxon>
        <taxon>Pseudomonadati</taxon>
        <taxon>Pseudomonadota</taxon>
        <taxon>Gammaproteobacteria</taxon>
        <taxon>Pseudomonadales</taxon>
        <taxon>Pseudomonadaceae</taxon>
        <taxon>Pseudomonas</taxon>
    </lineage>
</organism>